<comment type="caution">
    <text evidence="13">The sequence shown here is derived from an EMBL/GenBank/DDBJ whole genome shotgun (WGS) entry which is preliminary data.</text>
</comment>
<proteinExistence type="inferred from homology"/>
<dbReference type="GO" id="GO:0016740">
    <property type="term" value="F:transferase activity"/>
    <property type="evidence" value="ECO:0007669"/>
    <property type="project" value="UniProtKB-UniRule"/>
</dbReference>
<dbReference type="Gene3D" id="3.10.520.10">
    <property type="entry name" value="ApbE-like domains"/>
    <property type="match status" value="1"/>
</dbReference>
<keyword evidence="12 13" id="KW-0449">Lipoprotein</keyword>
<dbReference type="GO" id="GO:0005886">
    <property type="term" value="C:plasma membrane"/>
    <property type="evidence" value="ECO:0007669"/>
    <property type="project" value="UniProtKB-SubCell"/>
</dbReference>
<dbReference type="PANTHER" id="PTHR30040:SF2">
    <property type="entry name" value="FAD:PROTEIN FMN TRANSFERASE"/>
    <property type="match status" value="1"/>
</dbReference>
<dbReference type="PIRSF" id="PIRSF006268">
    <property type="entry name" value="ApbE"/>
    <property type="match status" value="1"/>
</dbReference>
<dbReference type="RefSeq" id="WP_047787314.1">
    <property type="nucleotide sequence ID" value="NZ_JZWI01000047.1"/>
</dbReference>
<reference evidence="13 14" key="1">
    <citation type="submission" date="2015-03" db="EMBL/GenBank/DDBJ databases">
        <title>Genome sequence of Variovorax paradoxus TBEA6.</title>
        <authorList>
            <person name="Poehlein A."/>
            <person name="Schuldes J."/>
            <person name="Wuebbeler J.H."/>
            <person name="Hiessl S."/>
            <person name="Steinbuechel A."/>
            <person name="Daniel R."/>
        </authorList>
    </citation>
    <scope>NUCLEOTIDE SEQUENCE [LARGE SCALE GENOMIC DNA]</scope>
    <source>
        <strain evidence="13 14">TBEA6</strain>
    </source>
</reference>
<dbReference type="InterPro" id="IPR024932">
    <property type="entry name" value="ApbE"/>
</dbReference>
<evidence type="ECO:0000313" key="13">
    <source>
        <dbReference type="EMBL" id="KLN52656.1"/>
    </source>
</evidence>
<dbReference type="EMBL" id="JZWI01000047">
    <property type="protein sequence ID" value="KLN52656.1"/>
    <property type="molecule type" value="Genomic_DNA"/>
</dbReference>
<keyword evidence="14" id="KW-1185">Reference proteome</keyword>
<keyword evidence="4 10" id="KW-0808">Transferase</keyword>
<dbReference type="InterPro" id="IPR003374">
    <property type="entry name" value="ApbE-like_sf"/>
</dbReference>
<keyword evidence="12" id="KW-0732">Signal</keyword>
<dbReference type="AlphaFoldDB" id="A0A0H2LSI4"/>
<name>A0A0H2LSI4_VARPD</name>
<protein>
    <recommendedName>
        <fullName evidence="2 10">FAD:protein FMN transferase</fullName>
        <ecNumber evidence="1 10">2.7.1.180</ecNumber>
    </recommendedName>
    <alternativeName>
        <fullName evidence="8 10">Flavin transferase</fullName>
    </alternativeName>
</protein>
<evidence type="ECO:0000256" key="11">
    <source>
        <dbReference type="PIRSR" id="PIRSR006268-2"/>
    </source>
</evidence>
<evidence type="ECO:0000256" key="8">
    <source>
        <dbReference type="ARBA" id="ARBA00031306"/>
    </source>
</evidence>
<evidence type="ECO:0000256" key="7">
    <source>
        <dbReference type="ARBA" id="ARBA00022842"/>
    </source>
</evidence>
<dbReference type="PROSITE" id="PS51257">
    <property type="entry name" value="PROKAR_LIPOPROTEIN"/>
    <property type="match status" value="1"/>
</dbReference>
<feature type="chain" id="PRO_5005961716" description="FAD:protein FMN transferase" evidence="12">
    <location>
        <begin position="21"/>
        <end position="335"/>
    </location>
</feature>
<organism evidence="13 14">
    <name type="scientific">Variovorax paradoxus</name>
    <dbReference type="NCBI Taxonomy" id="34073"/>
    <lineage>
        <taxon>Bacteria</taxon>
        <taxon>Pseudomonadati</taxon>
        <taxon>Pseudomonadota</taxon>
        <taxon>Betaproteobacteria</taxon>
        <taxon>Burkholderiales</taxon>
        <taxon>Comamonadaceae</taxon>
        <taxon>Variovorax</taxon>
    </lineage>
</organism>
<evidence type="ECO:0000256" key="3">
    <source>
        <dbReference type="ARBA" id="ARBA00022630"/>
    </source>
</evidence>
<evidence type="ECO:0000256" key="12">
    <source>
        <dbReference type="RuleBase" id="RU363002"/>
    </source>
</evidence>
<evidence type="ECO:0000256" key="4">
    <source>
        <dbReference type="ARBA" id="ARBA00022679"/>
    </source>
</evidence>
<evidence type="ECO:0000256" key="5">
    <source>
        <dbReference type="ARBA" id="ARBA00022723"/>
    </source>
</evidence>
<dbReference type="SUPFAM" id="SSF143631">
    <property type="entry name" value="ApbE-like"/>
    <property type="match status" value="1"/>
</dbReference>
<dbReference type="Proteomes" id="UP000035170">
    <property type="component" value="Unassembled WGS sequence"/>
</dbReference>
<keyword evidence="12" id="KW-0472">Membrane</keyword>
<dbReference type="EC" id="2.7.1.180" evidence="1 10"/>
<feature type="signal peptide" evidence="12">
    <location>
        <begin position="1"/>
        <end position="20"/>
    </location>
</feature>
<dbReference type="PATRIC" id="fig|34073.19.peg.6389"/>
<gene>
    <name evidence="13" type="primary">apbE2</name>
    <name evidence="13" type="ORF">VPARA_62140</name>
</gene>
<comment type="subcellular location">
    <subcellularLocation>
        <location evidence="12">Cell inner membrane</location>
        <topology evidence="12">Lipid-anchor</topology>
        <orientation evidence="12">Periplasmic side</orientation>
    </subcellularLocation>
</comment>
<keyword evidence="7 10" id="KW-0460">Magnesium</keyword>
<dbReference type="GO" id="GO:0046872">
    <property type="term" value="F:metal ion binding"/>
    <property type="evidence" value="ECO:0007669"/>
    <property type="project" value="UniProtKB-UniRule"/>
</dbReference>
<keyword evidence="6 10" id="KW-0274">FAD</keyword>
<dbReference type="PANTHER" id="PTHR30040">
    <property type="entry name" value="THIAMINE BIOSYNTHESIS LIPOPROTEIN APBE"/>
    <property type="match status" value="1"/>
</dbReference>
<comment type="catalytic activity">
    <reaction evidence="9 10 12">
        <text>L-threonyl-[protein] + FAD = FMN-L-threonyl-[protein] + AMP + H(+)</text>
        <dbReference type="Rhea" id="RHEA:36847"/>
        <dbReference type="Rhea" id="RHEA-COMP:11060"/>
        <dbReference type="Rhea" id="RHEA-COMP:11061"/>
        <dbReference type="ChEBI" id="CHEBI:15378"/>
        <dbReference type="ChEBI" id="CHEBI:30013"/>
        <dbReference type="ChEBI" id="CHEBI:57692"/>
        <dbReference type="ChEBI" id="CHEBI:74257"/>
        <dbReference type="ChEBI" id="CHEBI:456215"/>
        <dbReference type="EC" id="2.7.1.180"/>
    </reaction>
</comment>
<feature type="binding site" evidence="11">
    <location>
        <position position="284"/>
    </location>
    <ligand>
        <name>Mg(2+)</name>
        <dbReference type="ChEBI" id="CHEBI:18420"/>
    </ligand>
</feature>
<feature type="binding site" evidence="11">
    <location>
        <position position="174"/>
    </location>
    <ligand>
        <name>Mg(2+)</name>
        <dbReference type="ChEBI" id="CHEBI:18420"/>
    </ligand>
</feature>
<dbReference type="Pfam" id="PF02424">
    <property type="entry name" value="ApbE"/>
    <property type="match status" value="1"/>
</dbReference>
<evidence type="ECO:0000256" key="10">
    <source>
        <dbReference type="PIRNR" id="PIRNR006268"/>
    </source>
</evidence>
<sequence length="335" mass="36067">MKRRQLLRLSLGLGALAGCAAVAPAGTALHWGRRDLLGFGTTLSLQAGHERRAVMERALDEGVALLRRIEAQMSLFDPASALSRLNREGRLASPPEELLAVLRIAHEVSRESRGAFDVTVQPLWEAFAAAKREGRLPDAREVAAARARVDWRALDARRRLVRFDTPGMAVTLNGIAQGYAADRVRQALAAHGIRHALVDAGEFAPLGLRGGTQAWSLGIADPQAESALIARLLADGRCVATSADSQAFFSADRRHHHIVDPHSGYSPPDLSAVTVAAPSGALADALTKVFFVAGPAQARQVARQWQVDALWVDKAGRWEATPGLWIEPAARQPKL</sequence>
<keyword evidence="5 10" id="KW-0479">Metal-binding</keyword>
<keyword evidence="3 10" id="KW-0285">Flavoprotein</keyword>
<comment type="similarity">
    <text evidence="10 12">Belongs to the ApbE family.</text>
</comment>
<comment type="cofactor">
    <cofactor evidence="11">
        <name>Mg(2+)</name>
        <dbReference type="ChEBI" id="CHEBI:18420"/>
    </cofactor>
    <cofactor evidence="11">
        <name>Mn(2+)</name>
        <dbReference type="ChEBI" id="CHEBI:29035"/>
    </cofactor>
    <text evidence="11">Magnesium. Can also use manganese.</text>
</comment>
<accession>A0A0H2LSI4</accession>
<evidence type="ECO:0000256" key="2">
    <source>
        <dbReference type="ARBA" id="ARBA00016337"/>
    </source>
</evidence>
<evidence type="ECO:0000256" key="9">
    <source>
        <dbReference type="ARBA" id="ARBA00048540"/>
    </source>
</evidence>
<comment type="function">
    <text evidence="12">Flavin transferase that catalyzes the transfer of the FMN moiety of FAD and its covalent binding to the hydroxyl group of a threonine residue in a target flavoprotein.</text>
</comment>
<evidence type="ECO:0000256" key="6">
    <source>
        <dbReference type="ARBA" id="ARBA00022827"/>
    </source>
</evidence>
<keyword evidence="12" id="KW-1003">Cell membrane</keyword>
<evidence type="ECO:0000256" key="1">
    <source>
        <dbReference type="ARBA" id="ARBA00011955"/>
    </source>
</evidence>
<evidence type="ECO:0000313" key="14">
    <source>
        <dbReference type="Proteomes" id="UP000035170"/>
    </source>
</evidence>
<keyword evidence="12" id="KW-0997">Cell inner membrane</keyword>